<feature type="region of interest" description="Disordered" evidence="1">
    <location>
        <begin position="101"/>
        <end position="136"/>
    </location>
</feature>
<dbReference type="Proteomes" id="UP001150879">
    <property type="component" value="Unassembled WGS sequence"/>
</dbReference>
<dbReference type="OrthoDB" id="410701at2759"/>
<dbReference type="EMBL" id="JAPQKP010000005">
    <property type="protein sequence ID" value="KAJ5188566.1"/>
    <property type="molecule type" value="Genomic_DNA"/>
</dbReference>
<gene>
    <name evidence="2" type="ORF">N7472_007580</name>
</gene>
<evidence type="ECO:0000313" key="2">
    <source>
        <dbReference type="EMBL" id="KAJ5188566.1"/>
    </source>
</evidence>
<feature type="compositionally biased region" description="Polar residues" evidence="1">
    <location>
        <begin position="111"/>
        <end position="130"/>
    </location>
</feature>
<evidence type="ECO:0000256" key="1">
    <source>
        <dbReference type="SAM" id="MobiDB-lite"/>
    </source>
</evidence>
<sequence length="1053" mass="118622">MINALGNPRTNGSSGLFFCLERTFTELRFSEWRAFDDKSRDPNFCRAIVTISHQGPKFPVHYSRNSLAGLSLGSFRSFQSTAFLSVPESLAIDTQPSQLDDYFNNKHSDPSLDQQRATVLQDRANSSSGEKNLEKTPRIRVKPKPAEYLSKALRNTGHALGYCGQPAGIDRAHSKYALQTPNELRTVGRPKKPSLPVILGEYIREVDSLLLSASDKRSEKDLDIALQKVFRNTSQDYLSSRGYDAADVAAWAWIMKSPNPHQAMVRLFLLETDRAKSGATTPSIPPFIPLYILRQQNLDAHTFRLLLIHSLHLMSGHAFPIAEIPVGVAEHDPELSPEDFRPQIDSGTCMILVVRLIRHARRVWPQALLTIARAFARFLSAPRVDDPEGSVLVTQHDDRVKTVKFNDCLWLLSIPANIAPYRSTSIQQQAQFELLRAMATHKPVLPVTRQGYRAVVAVQLAHKKTFEERQSAELKAPSWPPWKEEKLGIDSQRGNEGMFSRAMQVLSQMKDAGYSHRLWEDISSILAGWDTDRSPTVQTRTMIRRPQSLPDRHGPKSNHHEMWVARIRSTRTVREAWACFLSYQDHGLPPKGAIYAAMAEKLIYRRSAIERDFDQMSHVLPGDGCEVHPEPASARDIIYVPTEPPTVDEFLDQMRAQGLRPSGRFLGLLLQSATSLRSGLHYLQCSGLTDAQIEALSIVRTKPRKYHTLDLEAFHELPDLVFASFIKFLCAHSDIASLDDGNRNIITADRFPALIAADCSTGAKVDLVAYSEEHPGSKHHPRALWHAIQLTKLRRAPYTPAWTHILSALTRERLAGYYGPRSRSLQRILSWHQALRALSWMRQRDVEIGEEGFRILCVAFTKAIDAALRHPGTAEQSFMLIHKARIRRVKAGNEGDDDVDALMQHALHVLKHQFDHLVLPASKTSVHAERSVFATKTASDTQLNVPSMLQIPSPATLHAFVRAIGSAGDDEGLLHLLHWMSRSADLLKEAADEHANGDKMMRRTLVAIRVFLERRQQRIDTRVASDLIVEAYDLISRTGWDWPSDAEVTEYCQ</sequence>
<protein>
    <submittedName>
        <fullName evidence="2">Uncharacterized protein</fullName>
    </submittedName>
</protein>
<name>A0A9W9J6J0_9EURO</name>
<reference evidence="2" key="2">
    <citation type="journal article" date="2023" name="IMA Fungus">
        <title>Comparative genomic study of the Penicillium genus elucidates a diverse pangenome and 15 lateral gene transfer events.</title>
        <authorList>
            <person name="Petersen C."/>
            <person name="Sorensen T."/>
            <person name="Nielsen M.R."/>
            <person name="Sondergaard T.E."/>
            <person name="Sorensen J.L."/>
            <person name="Fitzpatrick D.A."/>
            <person name="Frisvad J.C."/>
            <person name="Nielsen K.L."/>
        </authorList>
    </citation>
    <scope>NUCLEOTIDE SEQUENCE</scope>
    <source>
        <strain evidence="2">IBT 16849</strain>
    </source>
</reference>
<organism evidence="2 3">
    <name type="scientific">Penicillium cf. griseofulvum</name>
    <dbReference type="NCBI Taxonomy" id="2972120"/>
    <lineage>
        <taxon>Eukaryota</taxon>
        <taxon>Fungi</taxon>
        <taxon>Dikarya</taxon>
        <taxon>Ascomycota</taxon>
        <taxon>Pezizomycotina</taxon>
        <taxon>Eurotiomycetes</taxon>
        <taxon>Eurotiomycetidae</taxon>
        <taxon>Eurotiales</taxon>
        <taxon>Aspergillaceae</taxon>
        <taxon>Penicillium</taxon>
    </lineage>
</organism>
<dbReference type="AlphaFoldDB" id="A0A9W9J6J0"/>
<accession>A0A9W9J6J0</accession>
<evidence type="ECO:0000313" key="3">
    <source>
        <dbReference type="Proteomes" id="UP001150879"/>
    </source>
</evidence>
<reference evidence="2" key="1">
    <citation type="submission" date="2022-11" db="EMBL/GenBank/DDBJ databases">
        <authorList>
            <person name="Petersen C."/>
        </authorList>
    </citation>
    <scope>NUCLEOTIDE SEQUENCE</scope>
    <source>
        <strain evidence="2">IBT 16849</strain>
    </source>
</reference>
<comment type="caution">
    <text evidence="2">The sequence shown here is derived from an EMBL/GenBank/DDBJ whole genome shotgun (WGS) entry which is preliminary data.</text>
</comment>
<keyword evidence="3" id="KW-1185">Reference proteome</keyword>
<proteinExistence type="predicted"/>